<evidence type="ECO:0000256" key="9">
    <source>
        <dbReference type="ARBA" id="ARBA00022842"/>
    </source>
</evidence>
<evidence type="ECO:0000256" key="2">
    <source>
        <dbReference type="ARBA" id="ARBA00007599"/>
    </source>
</evidence>
<sequence length="157" mass="17202">MAQFEHTVVLGSESATSHFAAALGARLSAGDTVLLEGGIGAGKTHLARALILSRLSIHEDVPSPTFTLVQTYEADNGLEIWHADLYRLTDPSELEELGLTEAFEEAICLIEWPDRLGSLRPATSLTLRLDLTAQEGERVLHMSGPERWSFLKELSFT</sequence>
<dbReference type="Proteomes" id="UP000199026">
    <property type="component" value="Unassembled WGS sequence"/>
</dbReference>
<dbReference type="InterPro" id="IPR003442">
    <property type="entry name" value="T6A_TsaE"/>
</dbReference>
<evidence type="ECO:0000256" key="10">
    <source>
        <dbReference type="ARBA" id="ARBA00032441"/>
    </source>
</evidence>
<comment type="similarity">
    <text evidence="2">Belongs to the TsaE family.</text>
</comment>
<comment type="subcellular location">
    <subcellularLocation>
        <location evidence="1">Cytoplasm</location>
    </subcellularLocation>
</comment>
<reference evidence="11 12" key="1">
    <citation type="submission" date="2016-10" db="EMBL/GenBank/DDBJ databases">
        <authorList>
            <person name="de Groot N.N."/>
        </authorList>
    </citation>
    <scope>NUCLEOTIDE SEQUENCE [LARGE SCALE GENOMIC DNA]</scope>
    <source>
        <strain evidence="11 12">DSM 24677</strain>
    </source>
</reference>
<dbReference type="Pfam" id="PF02367">
    <property type="entry name" value="TsaE"/>
    <property type="match status" value="1"/>
</dbReference>
<keyword evidence="8" id="KW-0067">ATP-binding</keyword>
<keyword evidence="12" id="KW-1185">Reference proteome</keyword>
<keyword evidence="4" id="KW-0963">Cytoplasm</keyword>
<keyword evidence="7" id="KW-0547">Nucleotide-binding</keyword>
<proteinExistence type="inferred from homology"/>
<dbReference type="AlphaFoldDB" id="A0A1H3MJI0"/>
<gene>
    <name evidence="11" type="ORF">SAMN05444486_103649</name>
</gene>
<evidence type="ECO:0000256" key="8">
    <source>
        <dbReference type="ARBA" id="ARBA00022840"/>
    </source>
</evidence>
<dbReference type="InterPro" id="IPR027417">
    <property type="entry name" value="P-loop_NTPase"/>
</dbReference>
<dbReference type="GO" id="GO:0046872">
    <property type="term" value="F:metal ion binding"/>
    <property type="evidence" value="ECO:0007669"/>
    <property type="project" value="UniProtKB-KW"/>
</dbReference>
<dbReference type="STRING" id="576131.SAMN05444486_103649"/>
<dbReference type="EMBL" id="FNPR01000003">
    <property type="protein sequence ID" value="SDY76723.1"/>
    <property type="molecule type" value="Genomic_DNA"/>
</dbReference>
<dbReference type="Gene3D" id="3.40.50.300">
    <property type="entry name" value="P-loop containing nucleotide triphosphate hydrolases"/>
    <property type="match status" value="1"/>
</dbReference>
<dbReference type="GO" id="GO:0005737">
    <property type="term" value="C:cytoplasm"/>
    <property type="evidence" value="ECO:0007669"/>
    <property type="project" value="UniProtKB-SubCell"/>
</dbReference>
<keyword evidence="6" id="KW-0479">Metal-binding</keyword>
<accession>A0A1H3MJI0</accession>
<dbReference type="GO" id="GO:0002949">
    <property type="term" value="P:tRNA threonylcarbamoyladenosine modification"/>
    <property type="evidence" value="ECO:0007669"/>
    <property type="project" value="InterPro"/>
</dbReference>
<dbReference type="GeneID" id="78125591"/>
<evidence type="ECO:0000313" key="11">
    <source>
        <dbReference type="EMBL" id="SDY76723.1"/>
    </source>
</evidence>
<organism evidence="11 12">
    <name type="scientific">Lentibacter algarum</name>
    <dbReference type="NCBI Taxonomy" id="576131"/>
    <lineage>
        <taxon>Bacteria</taxon>
        <taxon>Pseudomonadati</taxon>
        <taxon>Pseudomonadota</taxon>
        <taxon>Alphaproteobacteria</taxon>
        <taxon>Rhodobacterales</taxon>
        <taxon>Roseobacteraceae</taxon>
        <taxon>Lentibacter</taxon>
    </lineage>
</organism>
<dbReference type="RefSeq" id="WP_089893434.1">
    <property type="nucleotide sequence ID" value="NZ_CALJFH010000010.1"/>
</dbReference>
<name>A0A1H3MJI0_9RHOB</name>
<dbReference type="PANTHER" id="PTHR33540">
    <property type="entry name" value="TRNA THREONYLCARBAMOYLADENOSINE BIOSYNTHESIS PROTEIN TSAE"/>
    <property type="match status" value="1"/>
</dbReference>
<evidence type="ECO:0000313" key="12">
    <source>
        <dbReference type="Proteomes" id="UP000199026"/>
    </source>
</evidence>
<keyword evidence="5" id="KW-0819">tRNA processing</keyword>
<evidence type="ECO:0000256" key="5">
    <source>
        <dbReference type="ARBA" id="ARBA00022694"/>
    </source>
</evidence>
<evidence type="ECO:0000256" key="3">
    <source>
        <dbReference type="ARBA" id="ARBA00019010"/>
    </source>
</evidence>
<dbReference type="SUPFAM" id="SSF52540">
    <property type="entry name" value="P-loop containing nucleoside triphosphate hydrolases"/>
    <property type="match status" value="1"/>
</dbReference>
<evidence type="ECO:0000256" key="4">
    <source>
        <dbReference type="ARBA" id="ARBA00022490"/>
    </source>
</evidence>
<dbReference type="OrthoDB" id="9800307at2"/>
<dbReference type="PANTHER" id="PTHR33540:SF2">
    <property type="entry name" value="TRNA THREONYLCARBAMOYLADENOSINE BIOSYNTHESIS PROTEIN TSAE"/>
    <property type="match status" value="1"/>
</dbReference>
<evidence type="ECO:0000256" key="1">
    <source>
        <dbReference type="ARBA" id="ARBA00004496"/>
    </source>
</evidence>
<dbReference type="GO" id="GO:0005524">
    <property type="term" value="F:ATP binding"/>
    <property type="evidence" value="ECO:0007669"/>
    <property type="project" value="UniProtKB-KW"/>
</dbReference>
<dbReference type="NCBIfam" id="TIGR00150">
    <property type="entry name" value="T6A_YjeE"/>
    <property type="match status" value="1"/>
</dbReference>
<keyword evidence="9" id="KW-0460">Magnesium</keyword>
<evidence type="ECO:0000256" key="7">
    <source>
        <dbReference type="ARBA" id="ARBA00022741"/>
    </source>
</evidence>
<protein>
    <recommendedName>
        <fullName evidence="3">tRNA threonylcarbamoyladenosine biosynthesis protein TsaE</fullName>
    </recommendedName>
    <alternativeName>
        <fullName evidence="10">t(6)A37 threonylcarbamoyladenosine biosynthesis protein TsaE</fullName>
    </alternativeName>
</protein>
<evidence type="ECO:0000256" key="6">
    <source>
        <dbReference type="ARBA" id="ARBA00022723"/>
    </source>
</evidence>